<keyword evidence="1" id="KW-0378">Hydrolase</keyword>
<dbReference type="NCBIfam" id="TIGR01484">
    <property type="entry name" value="HAD-SF-IIB"/>
    <property type="match status" value="1"/>
</dbReference>
<dbReference type="SFLD" id="SFLDG01140">
    <property type="entry name" value="C2.B:_Phosphomannomutase_and_P"/>
    <property type="match status" value="1"/>
</dbReference>
<dbReference type="CDD" id="cd07516">
    <property type="entry name" value="HAD_Pase"/>
    <property type="match status" value="1"/>
</dbReference>
<reference evidence="4" key="2">
    <citation type="submission" date="2017-03" db="EMBL/GenBank/DDBJ databases">
        <title>Bacillus sp. V-88(T) DSM27956, whole genome shotgun sequencing project.</title>
        <authorList>
            <person name="Dastager S.G."/>
            <person name="Neurgaonkar P.S."/>
            <person name="Dharne M.S."/>
        </authorList>
    </citation>
    <scope>NUCLEOTIDE SEQUENCE [LARGE SCALE GENOMIC DNA]</scope>
    <source>
        <strain evidence="4">DSM 25145</strain>
    </source>
</reference>
<dbReference type="Gene3D" id="3.30.1240.10">
    <property type="match status" value="1"/>
</dbReference>
<reference evidence="2 3" key="1">
    <citation type="submission" date="2017-01" db="EMBL/GenBank/DDBJ databases">
        <authorList>
            <person name="Mah S.A."/>
            <person name="Swanson W.J."/>
            <person name="Moy G.W."/>
            <person name="Vacquier V.D."/>
        </authorList>
    </citation>
    <scope>NUCLEOTIDE SEQUENCE [LARGE SCALE GENOMIC DNA]</scope>
    <source>
        <strain evidence="2 3">NIO-1016</strain>
    </source>
</reference>
<dbReference type="PROSITE" id="PS01229">
    <property type="entry name" value="COF_2"/>
    <property type="match status" value="1"/>
</dbReference>
<dbReference type="EMBL" id="MWSK01000002">
    <property type="protein sequence ID" value="OXS78942.1"/>
    <property type="molecule type" value="Genomic_DNA"/>
</dbReference>
<protein>
    <submittedName>
        <fullName evidence="1">Hydrolase</fullName>
    </submittedName>
</protein>
<dbReference type="SUPFAM" id="SSF56784">
    <property type="entry name" value="HAD-like"/>
    <property type="match status" value="1"/>
</dbReference>
<dbReference type="PANTHER" id="PTHR10000">
    <property type="entry name" value="PHOSPHOSERINE PHOSPHATASE"/>
    <property type="match status" value="1"/>
</dbReference>
<dbReference type="STRING" id="1017273.SAMN05443094_1025"/>
<organism evidence="2 3">
    <name type="scientific">Domibacillus enclensis</name>
    <dbReference type="NCBI Taxonomy" id="1017273"/>
    <lineage>
        <taxon>Bacteria</taxon>
        <taxon>Bacillati</taxon>
        <taxon>Bacillota</taxon>
        <taxon>Bacilli</taxon>
        <taxon>Bacillales</taxon>
        <taxon>Bacillaceae</taxon>
        <taxon>Domibacillus</taxon>
    </lineage>
</organism>
<name>A0A1N6R4F9_9BACI</name>
<dbReference type="PANTHER" id="PTHR10000:SF55">
    <property type="entry name" value="5-AMINO-6-(5-PHOSPHO-D-RIBITYLAMINO)URACIL PHOSPHATASE YCSE"/>
    <property type="match status" value="1"/>
</dbReference>
<proteinExistence type="predicted"/>
<dbReference type="RefSeq" id="WP_045852539.1">
    <property type="nucleotide sequence ID" value="NZ_FTLX01000002.1"/>
</dbReference>
<dbReference type="Pfam" id="PF08282">
    <property type="entry name" value="Hydrolase_3"/>
    <property type="match status" value="1"/>
</dbReference>
<evidence type="ECO:0000313" key="2">
    <source>
        <dbReference type="EMBL" id="SIQ23516.1"/>
    </source>
</evidence>
<dbReference type="InterPro" id="IPR023214">
    <property type="entry name" value="HAD_sf"/>
</dbReference>
<dbReference type="SFLD" id="SFLDS00003">
    <property type="entry name" value="Haloacid_Dehalogenase"/>
    <property type="match status" value="1"/>
</dbReference>
<reference evidence="1" key="3">
    <citation type="submission" date="2017-03" db="EMBL/GenBank/DDBJ databases">
        <authorList>
            <person name="Dastager S.G."/>
            <person name="Neurgaonkar P.S."/>
            <person name="Dharne M.S."/>
        </authorList>
    </citation>
    <scope>NUCLEOTIDE SEQUENCE</scope>
    <source>
        <strain evidence="1">DSM 25145</strain>
    </source>
</reference>
<dbReference type="GO" id="GO:0005829">
    <property type="term" value="C:cytosol"/>
    <property type="evidence" value="ECO:0007669"/>
    <property type="project" value="TreeGrafter"/>
</dbReference>
<dbReference type="InterPro" id="IPR000150">
    <property type="entry name" value="Cof"/>
</dbReference>
<dbReference type="InterPro" id="IPR036412">
    <property type="entry name" value="HAD-like_sf"/>
</dbReference>
<keyword evidence="4" id="KW-1185">Reference proteome</keyword>
<accession>A0A1N6R4F9</accession>
<evidence type="ECO:0000313" key="3">
    <source>
        <dbReference type="Proteomes" id="UP000186385"/>
    </source>
</evidence>
<dbReference type="AlphaFoldDB" id="A0A1N6R4F9"/>
<dbReference type="Proteomes" id="UP000215545">
    <property type="component" value="Unassembled WGS sequence"/>
</dbReference>
<evidence type="ECO:0000313" key="4">
    <source>
        <dbReference type="Proteomes" id="UP000215545"/>
    </source>
</evidence>
<dbReference type="Proteomes" id="UP000186385">
    <property type="component" value="Unassembled WGS sequence"/>
</dbReference>
<dbReference type="GO" id="GO:0016791">
    <property type="term" value="F:phosphatase activity"/>
    <property type="evidence" value="ECO:0007669"/>
    <property type="project" value="TreeGrafter"/>
</dbReference>
<dbReference type="OrthoDB" id="9806027at2"/>
<dbReference type="EMBL" id="FTLX01000002">
    <property type="protein sequence ID" value="SIQ23516.1"/>
    <property type="molecule type" value="Genomic_DNA"/>
</dbReference>
<sequence length="290" mass="31973">MITSIATDMDGTLLNGKMEVSEANRAAIKKAQELGIEVIVATGRSYKEARFALDGTGIDCPVIAVNGAEVRSAEGEILQFTALDDDLAYDLYRRLKDVGVYFEVYTNQATYTDNAQKAVELLIDIVMSAHPETKEEDIRDRARLRIEQGLVKQVDDYEEIIRDTNQHIYKFFVFSTDYDLLQKAADRLEGMAGVAVSSSGNENLEVTNDQAQKGITLENYLASKGLSMTDALAVGDNYNDISMLERVGYSYAMGNADANIKKAARFETAKNDDSGVAKAIEDALERSMVK</sequence>
<dbReference type="NCBIfam" id="TIGR00099">
    <property type="entry name" value="Cof-subfamily"/>
    <property type="match status" value="1"/>
</dbReference>
<gene>
    <name evidence="1" type="ORF">B1B05_03955</name>
    <name evidence="2" type="ORF">SAMN05443094_1025</name>
</gene>
<dbReference type="InterPro" id="IPR006379">
    <property type="entry name" value="HAD-SF_hydro_IIB"/>
</dbReference>
<evidence type="ECO:0000313" key="1">
    <source>
        <dbReference type="EMBL" id="OXS78942.1"/>
    </source>
</evidence>
<dbReference type="GO" id="GO:0000287">
    <property type="term" value="F:magnesium ion binding"/>
    <property type="evidence" value="ECO:0007669"/>
    <property type="project" value="TreeGrafter"/>
</dbReference>
<dbReference type="Gene3D" id="3.40.50.1000">
    <property type="entry name" value="HAD superfamily/HAD-like"/>
    <property type="match status" value="1"/>
</dbReference>